<accession>A0AAV4U2C8</accession>
<protein>
    <submittedName>
        <fullName evidence="1">Uncharacterized protein</fullName>
    </submittedName>
</protein>
<evidence type="ECO:0000313" key="1">
    <source>
        <dbReference type="EMBL" id="GIY51822.1"/>
    </source>
</evidence>
<name>A0AAV4U2C8_CAEEX</name>
<proteinExistence type="predicted"/>
<comment type="caution">
    <text evidence="1">The sequence shown here is derived from an EMBL/GenBank/DDBJ whole genome shotgun (WGS) entry which is preliminary data.</text>
</comment>
<gene>
    <name evidence="1" type="ORF">CEXT_328391</name>
</gene>
<keyword evidence="2" id="KW-1185">Reference proteome</keyword>
<evidence type="ECO:0000313" key="2">
    <source>
        <dbReference type="Proteomes" id="UP001054945"/>
    </source>
</evidence>
<dbReference type="AlphaFoldDB" id="A0AAV4U2C8"/>
<dbReference type="Proteomes" id="UP001054945">
    <property type="component" value="Unassembled WGS sequence"/>
</dbReference>
<sequence>MYWRIYRVILISFACPRLKERPRDKWVLIRIPVVYFLDDKTTTPTPDITGKPLDSACSVQCLAKKDKGSIVNYDIHYNH</sequence>
<organism evidence="1 2">
    <name type="scientific">Caerostris extrusa</name>
    <name type="common">Bark spider</name>
    <name type="synonym">Caerostris bankana</name>
    <dbReference type="NCBI Taxonomy" id="172846"/>
    <lineage>
        <taxon>Eukaryota</taxon>
        <taxon>Metazoa</taxon>
        <taxon>Ecdysozoa</taxon>
        <taxon>Arthropoda</taxon>
        <taxon>Chelicerata</taxon>
        <taxon>Arachnida</taxon>
        <taxon>Araneae</taxon>
        <taxon>Araneomorphae</taxon>
        <taxon>Entelegynae</taxon>
        <taxon>Araneoidea</taxon>
        <taxon>Araneidae</taxon>
        <taxon>Caerostris</taxon>
    </lineage>
</organism>
<reference evidence="1 2" key="1">
    <citation type="submission" date="2021-06" db="EMBL/GenBank/DDBJ databases">
        <title>Caerostris extrusa draft genome.</title>
        <authorList>
            <person name="Kono N."/>
            <person name="Arakawa K."/>
        </authorList>
    </citation>
    <scope>NUCLEOTIDE SEQUENCE [LARGE SCALE GENOMIC DNA]</scope>
</reference>
<dbReference type="EMBL" id="BPLR01012167">
    <property type="protein sequence ID" value="GIY51822.1"/>
    <property type="molecule type" value="Genomic_DNA"/>
</dbReference>